<organism evidence="3">
    <name type="scientific">Tanacetum cinerariifolium</name>
    <name type="common">Dalmatian daisy</name>
    <name type="synonym">Chrysanthemum cinerariifolium</name>
    <dbReference type="NCBI Taxonomy" id="118510"/>
    <lineage>
        <taxon>Eukaryota</taxon>
        <taxon>Viridiplantae</taxon>
        <taxon>Streptophyta</taxon>
        <taxon>Embryophyta</taxon>
        <taxon>Tracheophyta</taxon>
        <taxon>Spermatophyta</taxon>
        <taxon>Magnoliopsida</taxon>
        <taxon>eudicotyledons</taxon>
        <taxon>Gunneridae</taxon>
        <taxon>Pentapetalae</taxon>
        <taxon>asterids</taxon>
        <taxon>campanulids</taxon>
        <taxon>Asterales</taxon>
        <taxon>Asteraceae</taxon>
        <taxon>Asteroideae</taxon>
        <taxon>Anthemideae</taxon>
        <taxon>Anthemidinae</taxon>
        <taxon>Tanacetum</taxon>
    </lineage>
</organism>
<evidence type="ECO:0000259" key="2">
    <source>
        <dbReference type="Pfam" id="PF13976"/>
    </source>
</evidence>
<feature type="compositionally biased region" description="Polar residues" evidence="1">
    <location>
        <begin position="325"/>
        <end position="334"/>
    </location>
</feature>
<name>A0A699KV54_TANCI</name>
<dbReference type="PANTHER" id="PTHR42648:SF32">
    <property type="entry name" value="RIBONUCLEASE H-LIKE DOMAIN, GAG-PRE-INTEGRASE DOMAIN PROTEIN-RELATED"/>
    <property type="match status" value="1"/>
</dbReference>
<feature type="region of interest" description="Disordered" evidence="1">
    <location>
        <begin position="305"/>
        <end position="383"/>
    </location>
</feature>
<feature type="domain" description="GAG-pre-integrase" evidence="2">
    <location>
        <begin position="113"/>
        <end position="170"/>
    </location>
</feature>
<protein>
    <submittedName>
        <fullName evidence="3">Ribonuclease H-like domain-containing protein</fullName>
    </submittedName>
</protein>
<sequence length="459" mass="50754">KPIVTKSTLPTRRLINHSPSPRASNSPLRVTAAKAPVVNAAQDLNGGYVALVKTQTVVRFLEKNSVLFTDTEFLVLSPEFKLPDASQVLLRVPRENNMYNVNLKNIVPFGDLTCLFAKATIDESNLLHRRLGHINFKTINKLVKGNLVRGLPTKVLENDNTCVACKKGKQHRASCKTKPVNSVDQPLYRLHMDLFGPTFVKSLNKKSYYLVVTDDYSRVFNSRTRIVQETLHVNFLENKPNVAGSGPTWLFNIDTLTKTMNYHPVIAGNQSNHSAGFQDNFDAEKAREESDQQYVLFPVWSFGSTNPQNTDGDAAFDEKKHESEVNASPSSSAQSKKHDDKTKREAKGKSPVDTNTFSAVGPSNAVASPTQGKSSCIDASQLPDDPDMLELEDITYSNDEDDVGAEADFNNLKTSITVSPIPTTRVHKDHHVTQIIGDLSSATQTRSMTRVAKDQGRLS</sequence>
<evidence type="ECO:0000313" key="3">
    <source>
        <dbReference type="EMBL" id="GFB07257.1"/>
    </source>
</evidence>
<feature type="region of interest" description="Disordered" evidence="1">
    <location>
        <begin position="440"/>
        <end position="459"/>
    </location>
</feature>
<dbReference type="AlphaFoldDB" id="A0A699KV54"/>
<comment type="caution">
    <text evidence="3">The sequence shown here is derived from an EMBL/GenBank/DDBJ whole genome shotgun (WGS) entry which is preliminary data.</text>
</comment>
<reference evidence="3" key="1">
    <citation type="journal article" date="2019" name="Sci. Rep.">
        <title>Draft genome of Tanacetum cinerariifolium, the natural source of mosquito coil.</title>
        <authorList>
            <person name="Yamashiro T."/>
            <person name="Shiraishi A."/>
            <person name="Satake H."/>
            <person name="Nakayama K."/>
        </authorList>
    </citation>
    <scope>NUCLEOTIDE SEQUENCE</scope>
</reference>
<feature type="compositionally biased region" description="Polar residues" evidence="1">
    <location>
        <begin position="365"/>
        <end position="378"/>
    </location>
</feature>
<evidence type="ECO:0000256" key="1">
    <source>
        <dbReference type="SAM" id="MobiDB-lite"/>
    </source>
</evidence>
<gene>
    <name evidence="3" type="ORF">Tci_679228</name>
</gene>
<dbReference type="InterPro" id="IPR025724">
    <property type="entry name" value="GAG-pre-integrase_dom"/>
</dbReference>
<dbReference type="Pfam" id="PF13976">
    <property type="entry name" value="gag_pre-integrs"/>
    <property type="match status" value="1"/>
</dbReference>
<dbReference type="EMBL" id="BKCJ010546084">
    <property type="protein sequence ID" value="GFB07257.1"/>
    <property type="molecule type" value="Genomic_DNA"/>
</dbReference>
<accession>A0A699KV54</accession>
<dbReference type="PANTHER" id="PTHR42648">
    <property type="entry name" value="TRANSPOSASE, PUTATIVE-RELATED"/>
    <property type="match status" value="1"/>
</dbReference>
<feature type="region of interest" description="Disordered" evidence="1">
    <location>
        <begin position="9"/>
        <end position="28"/>
    </location>
</feature>
<feature type="compositionally biased region" description="Basic and acidic residues" evidence="1">
    <location>
        <begin position="336"/>
        <end position="350"/>
    </location>
</feature>
<dbReference type="InterPro" id="IPR039537">
    <property type="entry name" value="Retrotran_Ty1/copia-like"/>
</dbReference>
<feature type="non-terminal residue" evidence="3">
    <location>
        <position position="1"/>
    </location>
</feature>
<feature type="compositionally biased region" description="Polar residues" evidence="1">
    <location>
        <begin position="17"/>
        <end position="28"/>
    </location>
</feature>
<proteinExistence type="predicted"/>